<dbReference type="Gene3D" id="3.90.190.20">
    <property type="entry name" value="Mur ligase, C-terminal domain"/>
    <property type="match status" value="1"/>
</dbReference>
<dbReference type="GO" id="GO:0071555">
    <property type="term" value="P:cell wall organization"/>
    <property type="evidence" value="ECO:0007669"/>
    <property type="project" value="UniProtKB-KW"/>
</dbReference>
<dbReference type="GO" id="GO:0008763">
    <property type="term" value="F:UDP-N-acetylmuramate-L-alanine ligase activity"/>
    <property type="evidence" value="ECO:0007669"/>
    <property type="project" value="UniProtKB-UniRule"/>
</dbReference>
<dbReference type="Pfam" id="PF01225">
    <property type="entry name" value="Mur_ligase"/>
    <property type="match status" value="1"/>
</dbReference>
<comment type="subcellular location">
    <subcellularLocation>
        <location evidence="1 14">Cytoplasm</location>
    </subcellularLocation>
</comment>
<dbReference type="Proteomes" id="UP000228867">
    <property type="component" value="Unassembled WGS sequence"/>
</dbReference>
<evidence type="ECO:0000256" key="1">
    <source>
        <dbReference type="ARBA" id="ARBA00004496"/>
    </source>
</evidence>
<evidence type="ECO:0000259" key="16">
    <source>
        <dbReference type="Pfam" id="PF01225"/>
    </source>
</evidence>
<dbReference type="SUPFAM" id="SSF53623">
    <property type="entry name" value="MurD-like peptide ligases, catalytic domain"/>
    <property type="match status" value="1"/>
</dbReference>
<evidence type="ECO:0000256" key="8">
    <source>
        <dbReference type="ARBA" id="ARBA00022840"/>
    </source>
</evidence>
<name>A0A2H0NDD3_9BACT</name>
<dbReference type="GO" id="GO:0051301">
    <property type="term" value="P:cell division"/>
    <property type="evidence" value="ECO:0007669"/>
    <property type="project" value="UniProtKB-KW"/>
</dbReference>
<comment type="similarity">
    <text evidence="14">Belongs to the MurCDEF family.</text>
</comment>
<feature type="binding site" evidence="14">
    <location>
        <begin position="127"/>
        <end position="133"/>
    </location>
    <ligand>
        <name>ATP</name>
        <dbReference type="ChEBI" id="CHEBI:30616"/>
    </ligand>
</feature>
<keyword evidence="6 14" id="KW-0132">Cell division</keyword>
<evidence type="ECO:0000256" key="11">
    <source>
        <dbReference type="ARBA" id="ARBA00023306"/>
    </source>
</evidence>
<dbReference type="InterPro" id="IPR036565">
    <property type="entry name" value="Mur-like_cat_sf"/>
</dbReference>
<keyword evidence="15" id="KW-0472">Membrane</keyword>
<feature type="domain" description="Mur ligase central" evidence="18">
    <location>
        <begin position="125"/>
        <end position="296"/>
    </location>
</feature>
<keyword evidence="7 14" id="KW-0547">Nucleotide-binding</keyword>
<dbReference type="UniPathway" id="UPA00219"/>
<dbReference type="GO" id="GO:0005524">
    <property type="term" value="F:ATP binding"/>
    <property type="evidence" value="ECO:0007669"/>
    <property type="project" value="UniProtKB-UniRule"/>
</dbReference>
<dbReference type="GO" id="GO:0008360">
    <property type="term" value="P:regulation of cell shape"/>
    <property type="evidence" value="ECO:0007669"/>
    <property type="project" value="UniProtKB-KW"/>
</dbReference>
<dbReference type="InterPro" id="IPR013221">
    <property type="entry name" value="Mur_ligase_cen"/>
</dbReference>
<feature type="domain" description="Mur ligase C-terminal" evidence="17">
    <location>
        <begin position="354"/>
        <end position="435"/>
    </location>
</feature>
<dbReference type="HAMAP" id="MF_00046">
    <property type="entry name" value="MurC"/>
    <property type="match status" value="1"/>
</dbReference>
<dbReference type="GO" id="GO:0009252">
    <property type="term" value="P:peptidoglycan biosynthetic process"/>
    <property type="evidence" value="ECO:0007669"/>
    <property type="project" value="UniProtKB-UniRule"/>
</dbReference>
<dbReference type="Gene3D" id="3.40.1190.10">
    <property type="entry name" value="Mur-like, catalytic domain"/>
    <property type="match status" value="1"/>
</dbReference>
<dbReference type="AlphaFoldDB" id="A0A2H0NDD3"/>
<dbReference type="InterPro" id="IPR004101">
    <property type="entry name" value="Mur_ligase_C"/>
</dbReference>
<protein>
    <recommendedName>
        <fullName evidence="3 14">UDP-N-acetylmuramate--L-alanine ligase</fullName>
        <ecNumber evidence="3 14">6.3.2.8</ecNumber>
    </recommendedName>
    <alternativeName>
        <fullName evidence="14">UDP-N-acetylmuramoyl-L-alanine synthetase</fullName>
    </alternativeName>
</protein>
<dbReference type="GO" id="GO:0005737">
    <property type="term" value="C:cytoplasm"/>
    <property type="evidence" value="ECO:0007669"/>
    <property type="project" value="UniProtKB-SubCell"/>
</dbReference>
<evidence type="ECO:0000256" key="9">
    <source>
        <dbReference type="ARBA" id="ARBA00022960"/>
    </source>
</evidence>
<evidence type="ECO:0000259" key="18">
    <source>
        <dbReference type="Pfam" id="PF08245"/>
    </source>
</evidence>
<keyword evidence="8 14" id="KW-0067">ATP-binding</keyword>
<evidence type="ECO:0000256" key="5">
    <source>
        <dbReference type="ARBA" id="ARBA00022598"/>
    </source>
</evidence>
<organism evidence="19 20">
    <name type="scientific">Candidatus Jorgensenbacteria bacterium CG11_big_fil_rev_8_21_14_0_20_38_23</name>
    <dbReference type="NCBI Taxonomy" id="1974594"/>
    <lineage>
        <taxon>Bacteria</taxon>
        <taxon>Candidatus Joergenseniibacteriota</taxon>
    </lineage>
</organism>
<dbReference type="InterPro" id="IPR036615">
    <property type="entry name" value="Mur_ligase_C_dom_sf"/>
</dbReference>
<evidence type="ECO:0000313" key="20">
    <source>
        <dbReference type="Proteomes" id="UP000228867"/>
    </source>
</evidence>
<keyword evidence="4 14" id="KW-0963">Cytoplasm</keyword>
<reference evidence="19 20" key="1">
    <citation type="submission" date="2017-09" db="EMBL/GenBank/DDBJ databases">
        <title>Depth-based differentiation of microbial function through sediment-hosted aquifers and enrichment of novel symbionts in the deep terrestrial subsurface.</title>
        <authorList>
            <person name="Probst A.J."/>
            <person name="Ladd B."/>
            <person name="Jarett J.K."/>
            <person name="Geller-Mcgrath D.E."/>
            <person name="Sieber C.M."/>
            <person name="Emerson J.B."/>
            <person name="Anantharaman K."/>
            <person name="Thomas B.C."/>
            <person name="Malmstrom R."/>
            <person name="Stieglmeier M."/>
            <person name="Klingl A."/>
            <person name="Woyke T."/>
            <person name="Ryan C.M."/>
            <person name="Banfield J.F."/>
        </authorList>
    </citation>
    <scope>NUCLEOTIDE SEQUENCE [LARGE SCALE GENOMIC DNA]</scope>
    <source>
        <strain evidence="19">CG11_big_fil_rev_8_21_14_0_20_38_23</strain>
    </source>
</reference>
<evidence type="ECO:0000256" key="10">
    <source>
        <dbReference type="ARBA" id="ARBA00022984"/>
    </source>
</evidence>
<dbReference type="Pfam" id="PF08245">
    <property type="entry name" value="Mur_ligase_M"/>
    <property type="match status" value="1"/>
</dbReference>
<dbReference type="EMBL" id="PCWR01000046">
    <property type="protein sequence ID" value="PIR06908.1"/>
    <property type="molecule type" value="Genomic_DNA"/>
</dbReference>
<dbReference type="InterPro" id="IPR050061">
    <property type="entry name" value="MurCDEF_pg_biosynth"/>
</dbReference>
<keyword evidence="12 14" id="KW-0961">Cell wall biogenesis/degradation</keyword>
<dbReference type="InterPro" id="IPR005758">
    <property type="entry name" value="UDP-N-AcMur_Ala_ligase_MurC"/>
</dbReference>
<dbReference type="Pfam" id="PF02875">
    <property type="entry name" value="Mur_ligase_C"/>
    <property type="match status" value="1"/>
</dbReference>
<dbReference type="PANTHER" id="PTHR43445:SF3">
    <property type="entry name" value="UDP-N-ACETYLMURAMATE--L-ALANINE LIGASE"/>
    <property type="match status" value="1"/>
</dbReference>
<dbReference type="Gene3D" id="3.40.50.720">
    <property type="entry name" value="NAD(P)-binding Rossmann-like Domain"/>
    <property type="match status" value="1"/>
</dbReference>
<keyword evidence="11 14" id="KW-0131">Cell cycle</keyword>
<keyword evidence="9 14" id="KW-0133">Cell shape</keyword>
<feature type="domain" description="Mur ligase N-terminal catalytic" evidence="16">
    <location>
        <begin position="21"/>
        <end position="120"/>
    </location>
</feature>
<evidence type="ECO:0000256" key="3">
    <source>
        <dbReference type="ARBA" id="ARBA00012211"/>
    </source>
</evidence>
<dbReference type="PANTHER" id="PTHR43445">
    <property type="entry name" value="UDP-N-ACETYLMURAMATE--L-ALANINE LIGASE-RELATED"/>
    <property type="match status" value="1"/>
</dbReference>
<evidence type="ECO:0000256" key="13">
    <source>
        <dbReference type="ARBA" id="ARBA00047833"/>
    </source>
</evidence>
<evidence type="ECO:0000256" key="7">
    <source>
        <dbReference type="ARBA" id="ARBA00022741"/>
    </source>
</evidence>
<gene>
    <name evidence="14 19" type="primary">murC</name>
    <name evidence="19" type="ORF">COV54_01965</name>
</gene>
<keyword evidence="10 14" id="KW-0573">Peptidoglycan synthesis</keyword>
<evidence type="ECO:0000256" key="15">
    <source>
        <dbReference type="SAM" id="Phobius"/>
    </source>
</evidence>
<comment type="caution">
    <text evidence="19">The sequence shown here is derived from an EMBL/GenBank/DDBJ whole genome shotgun (WGS) entry which is preliminary data.</text>
</comment>
<dbReference type="SUPFAM" id="SSF51984">
    <property type="entry name" value="MurCD N-terminal domain"/>
    <property type="match status" value="1"/>
</dbReference>
<dbReference type="InterPro" id="IPR000713">
    <property type="entry name" value="Mur_ligase_N"/>
</dbReference>
<proteinExistence type="inferred from homology"/>
<keyword evidence="15" id="KW-0812">Transmembrane</keyword>
<evidence type="ECO:0000259" key="17">
    <source>
        <dbReference type="Pfam" id="PF02875"/>
    </source>
</evidence>
<comment type="pathway">
    <text evidence="2 14">Cell wall biogenesis; peptidoglycan biosynthesis.</text>
</comment>
<feature type="transmembrane region" description="Helical" evidence="15">
    <location>
        <begin position="21"/>
        <end position="40"/>
    </location>
</feature>
<dbReference type="NCBIfam" id="TIGR01082">
    <property type="entry name" value="murC"/>
    <property type="match status" value="1"/>
</dbReference>
<keyword evidence="15" id="KW-1133">Transmembrane helix</keyword>
<comment type="catalytic activity">
    <reaction evidence="13 14">
        <text>UDP-N-acetyl-alpha-D-muramate + L-alanine + ATP = UDP-N-acetyl-alpha-D-muramoyl-L-alanine + ADP + phosphate + H(+)</text>
        <dbReference type="Rhea" id="RHEA:23372"/>
        <dbReference type="ChEBI" id="CHEBI:15378"/>
        <dbReference type="ChEBI" id="CHEBI:30616"/>
        <dbReference type="ChEBI" id="CHEBI:43474"/>
        <dbReference type="ChEBI" id="CHEBI:57972"/>
        <dbReference type="ChEBI" id="CHEBI:70757"/>
        <dbReference type="ChEBI" id="CHEBI:83898"/>
        <dbReference type="ChEBI" id="CHEBI:456216"/>
        <dbReference type="EC" id="6.3.2.8"/>
    </reaction>
</comment>
<evidence type="ECO:0000256" key="2">
    <source>
        <dbReference type="ARBA" id="ARBA00004752"/>
    </source>
</evidence>
<keyword evidence="5 14" id="KW-0436">Ligase</keyword>
<dbReference type="EC" id="6.3.2.8" evidence="3 14"/>
<comment type="function">
    <text evidence="14">Cell wall formation.</text>
</comment>
<accession>A0A2H0NDD3</accession>
<sequence>MSSNNPFTSNINIKYKMTKPKVYFIGIGGIGTSALARWFLTQGWQVSGSDIAGSPITQQLKKQGIRVFIGHQAKNVPQEAKLVIYSSAVPSDNPELKKAKELRIITKSYAEALADLTKQYKTLAVTGAHGKSTATALLSLVLIQAGFDPTVIIGTKLKEFGGSTGSPQSSNFRNGKGNYLVLEADEYHGSFLNYSPFAAIITNIDREHLDYYKNLKIIKNTFLKFINNLQPNGILVVNKDDKNLFSLKNKIQKIAKRNKLRLFWYSIGVNPRLNQRLSAILKILGKHNLSNALAVYTLSKALKIKDKNIFSALSSYRGAWRRMEYRGELKFSIPPPNFAKRRSFGRPGNFQFLIKVYDDYAHHPTEIKATLAGIAQKWPRTGLICVFQPHQAQRLQALFKDFVGAFNKTNVLILLDIFKVAGRDSSTSLRASKLSYNINSKKLAEVIQYRINKLKTKNLKLKTIVYLPSPRKLPNLLKNIILDSKFYFLDSWIIVMMGAGDIYKYTPFLLSSNGKRKKGNPKSKILISNQILMNK</sequence>
<evidence type="ECO:0000256" key="4">
    <source>
        <dbReference type="ARBA" id="ARBA00022490"/>
    </source>
</evidence>
<evidence type="ECO:0000256" key="6">
    <source>
        <dbReference type="ARBA" id="ARBA00022618"/>
    </source>
</evidence>
<evidence type="ECO:0000256" key="12">
    <source>
        <dbReference type="ARBA" id="ARBA00023316"/>
    </source>
</evidence>
<evidence type="ECO:0000256" key="14">
    <source>
        <dbReference type="HAMAP-Rule" id="MF_00046"/>
    </source>
</evidence>
<evidence type="ECO:0000313" key="19">
    <source>
        <dbReference type="EMBL" id="PIR06908.1"/>
    </source>
</evidence>
<dbReference type="SUPFAM" id="SSF53244">
    <property type="entry name" value="MurD-like peptide ligases, peptide-binding domain"/>
    <property type="match status" value="1"/>
</dbReference>